<dbReference type="EMBL" id="JBHTAP010000001">
    <property type="protein sequence ID" value="MFC7233869.1"/>
    <property type="molecule type" value="Genomic_DNA"/>
</dbReference>
<name>A0ABD5ZK32_9EURY</name>
<proteinExistence type="predicted"/>
<evidence type="ECO:0000313" key="8">
    <source>
        <dbReference type="EMBL" id="MFC7233869.1"/>
    </source>
</evidence>
<evidence type="ECO:0000313" key="9">
    <source>
        <dbReference type="Proteomes" id="UP001596398"/>
    </source>
</evidence>
<feature type="transmembrane region" description="Helical" evidence="7">
    <location>
        <begin position="141"/>
        <end position="165"/>
    </location>
</feature>
<feature type="transmembrane region" description="Helical" evidence="7">
    <location>
        <begin position="77"/>
        <end position="95"/>
    </location>
</feature>
<dbReference type="CDD" id="cd06173">
    <property type="entry name" value="MFS_MefA_like"/>
    <property type="match status" value="1"/>
</dbReference>
<dbReference type="PRINTS" id="PR01988">
    <property type="entry name" value="EXPORTERBACE"/>
</dbReference>
<keyword evidence="6 7" id="KW-0472">Membrane</keyword>
<feature type="transmembrane region" description="Helical" evidence="7">
    <location>
        <begin position="315"/>
        <end position="335"/>
    </location>
</feature>
<feature type="transmembrane region" description="Helical" evidence="7">
    <location>
        <begin position="226"/>
        <end position="248"/>
    </location>
</feature>
<feature type="transmembrane region" description="Helical" evidence="7">
    <location>
        <begin position="380"/>
        <end position="400"/>
    </location>
</feature>
<dbReference type="AlphaFoldDB" id="A0ABD5ZK32"/>
<comment type="subcellular location">
    <subcellularLocation>
        <location evidence="1">Cell membrane</location>
        <topology evidence="1">Multi-pass membrane protein</topology>
    </subcellularLocation>
</comment>
<evidence type="ECO:0000256" key="1">
    <source>
        <dbReference type="ARBA" id="ARBA00004651"/>
    </source>
</evidence>
<dbReference type="Pfam" id="PF05977">
    <property type="entry name" value="MFS_3"/>
    <property type="match status" value="1"/>
</dbReference>
<reference evidence="8 9" key="1">
    <citation type="journal article" date="2019" name="Int. J. Syst. Evol. Microbiol.">
        <title>The Global Catalogue of Microorganisms (GCM) 10K type strain sequencing project: providing services to taxonomists for standard genome sequencing and annotation.</title>
        <authorList>
            <consortium name="The Broad Institute Genomics Platform"/>
            <consortium name="The Broad Institute Genome Sequencing Center for Infectious Disease"/>
            <person name="Wu L."/>
            <person name="Ma J."/>
        </authorList>
    </citation>
    <scope>NUCLEOTIDE SEQUENCE [LARGE SCALE GENOMIC DNA]</scope>
    <source>
        <strain evidence="8 9">DT85</strain>
    </source>
</reference>
<evidence type="ECO:0000256" key="6">
    <source>
        <dbReference type="ARBA" id="ARBA00023136"/>
    </source>
</evidence>
<comment type="caution">
    <text evidence="8">The sequence shown here is derived from an EMBL/GenBank/DDBJ whole genome shotgun (WGS) entry which is preliminary data.</text>
</comment>
<dbReference type="GeneID" id="79265531"/>
<dbReference type="Gene3D" id="1.20.1250.20">
    <property type="entry name" value="MFS general substrate transporter like domains"/>
    <property type="match status" value="1"/>
</dbReference>
<accession>A0ABD5ZK32</accession>
<dbReference type="SUPFAM" id="SSF103473">
    <property type="entry name" value="MFS general substrate transporter"/>
    <property type="match status" value="1"/>
</dbReference>
<keyword evidence="2" id="KW-0813">Transport</keyword>
<dbReference type="InterPro" id="IPR036259">
    <property type="entry name" value="MFS_trans_sf"/>
</dbReference>
<protein>
    <submittedName>
        <fullName evidence="8">MFS transporter</fullName>
    </submittedName>
</protein>
<dbReference type="GO" id="GO:0005886">
    <property type="term" value="C:plasma membrane"/>
    <property type="evidence" value="ECO:0007669"/>
    <property type="project" value="UniProtKB-SubCell"/>
</dbReference>
<dbReference type="InterPro" id="IPR022324">
    <property type="entry name" value="Bacilysin_exporter_BacE_put"/>
</dbReference>
<feature type="transmembrane region" description="Helical" evidence="7">
    <location>
        <begin position="291"/>
        <end position="309"/>
    </location>
</feature>
<dbReference type="RefSeq" id="WP_276234864.1">
    <property type="nucleotide sequence ID" value="NZ_CP119802.1"/>
</dbReference>
<dbReference type="PANTHER" id="PTHR23513:SF6">
    <property type="entry name" value="MAJOR FACILITATOR SUPERFAMILY ASSOCIATED DOMAIN-CONTAINING PROTEIN"/>
    <property type="match status" value="1"/>
</dbReference>
<keyword evidence="4 7" id="KW-0812">Transmembrane</keyword>
<organism evidence="8 9">
    <name type="scientific">Halosegnis marinus</name>
    <dbReference type="NCBI Taxonomy" id="3034023"/>
    <lineage>
        <taxon>Archaea</taxon>
        <taxon>Methanobacteriati</taxon>
        <taxon>Methanobacteriota</taxon>
        <taxon>Stenosarchaea group</taxon>
        <taxon>Halobacteria</taxon>
        <taxon>Halobacteriales</taxon>
        <taxon>Natronomonadaceae</taxon>
        <taxon>Halosegnis</taxon>
    </lineage>
</organism>
<gene>
    <name evidence="8" type="ORF">ACFQJ4_00930</name>
</gene>
<dbReference type="InterPro" id="IPR010290">
    <property type="entry name" value="TM_effector"/>
</dbReference>
<dbReference type="PANTHER" id="PTHR23513">
    <property type="entry name" value="INTEGRAL MEMBRANE EFFLUX PROTEIN-RELATED"/>
    <property type="match status" value="1"/>
</dbReference>
<evidence type="ECO:0000256" key="2">
    <source>
        <dbReference type="ARBA" id="ARBA00022448"/>
    </source>
</evidence>
<evidence type="ECO:0000256" key="3">
    <source>
        <dbReference type="ARBA" id="ARBA00022475"/>
    </source>
</evidence>
<keyword evidence="3" id="KW-1003">Cell membrane</keyword>
<feature type="transmembrane region" description="Helical" evidence="7">
    <location>
        <begin position="171"/>
        <end position="191"/>
    </location>
</feature>
<keyword evidence="9" id="KW-1185">Reference proteome</keyword>
<feature type="transmembrane region" description="Helical" evidence="7">
    <location>
        <begin position="45"/>
        <end position="65"/>
    </location>
</feature>
<dbReference type="Proteomes" id="UP001596398">
    <property type="component" value="Unassembled WGS sequence"/>
</dbReference>
<feature type="transmembrane region" description="Helical" evidence="7">
    <location>
        <begin position="101"/>
        <end position="120"/>
    </location>
</feature>
<evidence type="ECO:0000256" key="7">
    <source>
        <dbReference type="SAM" id="Phobius"/>
    </source>
</evidence>
<evidence type="ECO:0000256" key="4">
    <source>
        <dbReference type="ARBA" id="ARBA00022692"/>
    </source>
</evidence>
<keyword evidence="5 7" id="KW-1133">Transmembrane helix</keyword>
<evidence type="ECO:0000256" key="5">
    <source>
        <dbReference type="ARBA" id="ARBA00022989"/>
    </source>
</evidence>
<sequence>MSDGVPLRRNRDFVRFLVGRFVSNAGDSLYSVAALWLVFELSGSSALVGVANALLLLPWVLQALAGPVVDRLPLKPLLVGSQVVQGVVVLVLPLAAATGRLTTTLLLVTVPVLSLATLVVDPAQSALVPRIVPDRQLSRGNSALATVTLGLDMVFDALGGVFIAVAGATALFALDAATFAVAAVLFAGMAVPAARDDSREGDIGGSALADYASDLREGVAAVRGSAFVHMTATAAVFNLAVGVTLATLPAFGASLGGPAAYGFLLGALGIGRLVGSAVAPRLTGLPYGRTMAALYLGSACLWAASVYAPTTALTVGLFGLSWVSGGVGGVFVSTLNQKAFPDALLGRVTSVKGTASGATLPLGSLLGGLVASALGPRTTVALAAAGFGFSGLCFLCHPTLRRLPAVADATPAAFGVSVPDGE</sequence>